<organism evidence="1">
    <name type="scientific">Trypanosoma vivax (strain Y486)</name>
    <dbReference type="NCBI Taxonomy" id="1055687"/>
    <lineage>
        <taxon>Eukaryota</taxon>
        <taxon>Discoba</taxon>
        <taxon>Euglenozoa</taxon>
        <taxon>Kinetoplastea</taxon>
        <taxon>Metakinetoplastina</taxon>
        <taxon>Trypanosomatida</taxon>
        <taxon>Trypanosomatidae</taxon>
        <taxon>Trypanosoma</taxon>
        <taxon>Duttonella</taxon>
    </lineage>
</organism>
<reference evidence="1" key="1">
    <citation type="journal article" date="2012" name="Proc. Natl. Acad. Sci. U.S.A.">
        <title>Antigenic diversity is generated by distinct evolutionary mechanisms in African trypanosome species.</title>
        <authorList>
            <person name="Jackson A.P."/>
            <person name="Berry A."/>
            <person name="Aslett M."/>
            <person name="Allison H.C."/>
            <person name="Burton P."/>
            <person name="Vavrova-Anderson J."/>
            <person name="Brown R."/>
            <person name="Browne H."/>
            <person name="Corton N."/>
            <person name="Hauser H."/>
            <person name="Gamble J."/>
            <person name="Gilderthorp R."/>
            <person name="Marcello L."/>
            <person name="McQuillan J."/>
            <person name="Otto T.D."/>
            <person name="Quail M.A."/>
            <person name="Sanders M.J."/>
            <person name="van Tonder A."/>
            <person name="Ginger M.L."/>
            <person name="Field M.C."/>
            <person name="Barry J.D."/>
            <person name="Hertz-Fowler C."/>
            <person name="Berriman M."/>
        </authorList>
    </citation>
    <scope>NUCLEOTIDE SEQUENCE</scope>
    <source>
        <strain evidence="1">Y486</strain>
    </source>
</reference>
<dbReference type="VEuPathDB" id="TriTrypDB:TvY486_0503750"/>
<evidence type="ECO:0000313" key="1">
    <source>
        <dbReference type="EMBL" id="CCC48174.1"/>
    </source>
</evidence>
<name>G0TW58_TRYVY</name>
<protein>
    <submittedName>
        <fullName evidence="1">Uncharacterized protein</fullName>
    </submittedName>
</protein>
<accession>G0TW58</accession>
<dbReference type="InterPro" id="IPR029063">
    <property type="entry name" value="SAM-dependent_MTases_sf"/>
</dbReference>
<dbReference type="AlphaFoldDB" id="G0TW58"/>
<gene>
    <name evidence="1" type="ORF">TVY486_0503750</name>
</gene>
<dbReference type="Gene3D" id="3.40.50.150">
    <property type="entry name" value="Vaccinia Virus protein VP39"/>
    <property type="match status" value="1"/>
</dbReference>
<dbReference type="EMBL" id="HE573021">
    <property type="protein sequence ID" value="CCC48174.1"/>
    <property type="molecule type" value="Genomic_DNA"/>
</dbReference>
<dbReference type="OMA" id="CESMFAC"/>
<proteinExistence type="predicted"/>
<sequence>MFSQRWGPLLLSPKLSFVVRNVAVEQQRAELQEVVHYHKVAVTHGTEQDVGDNKVSNNKNYGSYSTYDPVASVYFPTFQVALLPPTNGVHRATLRASLATDVVDDFRRHVVQAWQGAAARQAILIGCRSVPYMERQLEMDNLYSFLVIDRILSNLLDAAEMLVPKYGTRVHFLRSDAFFCVQQLLPSEVADVCVAPMPVPFVSERSSHQRLVTRDFLCAVHHVLRLRESPSDQRGFVTFTDFVPLGEFMMEQLEESRLIVPWTRKNPSETYGRWLPGEHKHICEFPRQRSSGGIVAIAASKSGGTSSQALAVIQQLEYKRRYHRALLSPTEG</sequence>